<dbReference type="CDD" id="cd18623">
    <property type="entry name" value="GH32_ScrB-like"/>
    <property type="match status" value="1"/>
</dbReference>
<dbReference type="PANTHER" id="PTHR43101:SF1">
    <property type="entry name" value="BETA-FRUCTOSIDASE"/>
    <property type="match status" value="1"/>
</dbReference>
<dbReference type="PROSITE" id="PS00609">
    <property type="entry name" value="GLYCOSYL_HYDROL_F32"/>
    <property type="match status" value="1"/>
</dbReference>
<evidence type="ECO:0000313" key="9">
    <source>
        <dbReference type="Proteomes" id="UP000242501"/>
    </source>
</evidence>
<keyword evidence="9" id="KW-1185">Reference proteome</keyword>
<dbReference type="InterPro" id="IPR051214">
    <property type="entry name" value="GH32_Enzymes"/>
</dbReference>
<dbReference type="Pfam" id="PF00251">
    <property type="entry name" value="Glyco_hydro_32N"/>
    <property type="match status" value="1"/>
</dbReference>
<dbReference type="PANTHER" id="PTHR43101">
    <property type="entry name" value="BETA-FRUCTOSIDASE"/>
    <property type="match status" value="1"/>
</dbReference>
<dbReference type="InterPro" id="IPR013320">
    <property type="entry name" value="ConA-like_dom_sf"/>
</dbReference>
<dbReference type="EC" id="3.2.1.26" evidence="4"/>
<dbReference type="InterPro" id="IPR006232">
    <property type="entry name" value="Suc6P_hydrolase"/>
</dbReference>
<keyword evidence="5" id="KW-0963">Cytoplasm</keyword>
<evidence type="ECO:0000313" key="8">
    <source>
        <dbReference type="EMBL" id="SDB92102.1"/>
    </source>
</evidence>
<dbReference type="GO" id="GO:0005985">
    <property type="term" value="P:sucrose metabolic process"/>
    <property type="evidence" value="ECO:0007669"/>
    <property type="project" value="UniProtKB-UniPathway"/>
</dbReference>
<dbReference type="InterPro" id="IPR001362">
    <property type="entry name" value="Glyco_hydro_32"/>
</dbReference>
<dbReference type="SMART" id="SM00640">
    <property type="entry name" value="Glyco_32"/>
    <property type="match status" value="1"/>
</dbReference>
<dbReference type="RefSeq" id="WP_213030503.1">
    <property type="nucleotide sequence ID" value="NZ_FMYL01000005.1"/>
</dbReference>
<keyword evidence="5" id="KW-0119">Carbohydrate metabolism</keyword>
<dbReference type="Pfam" id="PF08244">
    <property type="entry name" value="Glyco_hydro_32C"/>
    <property type="match status" value="1"/>
</dbReference>
<dbReference type="STRING" id="1219383.SAMN05421733_10531"/>
<feature type="domain" description="Glycosyl hydrolase family 32 N-terminal" evidence="6">
    <location>
        <begin position="32"/>
        <end position="338"/>
    </location>
</feature>
<evidence type="ECO:0000256" key="5">
    <source>
        <dbReference type="RuleBase" id="RU365015"/>
    </source>
</evidence>
<keyword evidence="2 4" id="KW-0378">Hydrolase</keyword>
<accession>A0A1G6HCU5</accession>
<dbReference type="InterPro" id="IPR023296">
    <property type="entry name" value="Glyco_hydro_beta-prop_sf"/>
</dbReference>
<evidence type="ECO:0000256" key="4">
    <source>
        <dbReference type="RuleBase" id="RU362110"/>
    </source>
</evidence>
<dbReference type="SUPFAM" id="SSF75005">
    <property type="entry name" value="Arabinanase/levansucrase/invertase"/>
    <property type="match status" value="1"/>
</dbReference>
<comment type="catalytic activity">
    <reaction evidence="4">
        <text>Hydrolysis of terminal non-reducing beta-D-fructofuranoside residues in beta-D-fructofuranosides.</text>
        <dbReference type="EC" id="3.2.1.26"/>
    </reaction>
</comment>
<dbReference type="GO" id="GO:0004564">
    <property type="term" value="F:beta-fructofuranosidase activity"/>
    <property type="evidence" value="ECO:0007669"/>
    <property type="project" value="UniProtKB-EC"/>
</dbReference>
<dbReference type="InterPro" id="IPR013148">
    <property type="entry name" value="Glyco_hydro_32_N"/>
</dbReference>
<evidence type="ECO:0000256" key="2">
    <source>
        <dbReference type="ARBA" id="ARBA00022801"/>
    </source>
</evidence>
<dbReference type="SUPFAM" id="SSF49899">
    <property type="entry name" value="Concanavalin A-like lectins/glucanases"/>
    <property type="match status" value="1"/>
</dbReference>
<protein>
    <recommendedName>
        <fullName evidence="4">Sucrose-6-phosphate hydrolase</fullName>
        <ecNumber evidence="4">3.2.1.26</ecNumber>
    </recommendedName>
    <alternativeName>
        <fullName evidence="5">Invertase</fullName>
    </alternativeName>
</protein>
<comment type="pathway">
    <text evidence="5">Glycan biosynthesis; sucrose metabolism.</text>
</comment>
<dbReference type="Gene3D" id="2.115.10.20">
    <property type="entry name" value="Glycosyl hydrolase domain, family 43"/>
    <property type="match status" value="1"/>
</dbReference>
<dbReference type="UniPathway" id="UPA00238"/>
<dbReference type="Proteomes" id="UP000242501">
    <property type="component" value="Unassembled WGS sequence"/>
</dbReference>
<dbReference type="Gene3D" id="2.60.120.560">
    <property type="entry name" value="Exo-inulinase, domain 1"/>
    <property type="match status" value="1"/>
</dbReference>
<reference evidence="9" key="1">
    <citation type="submission" date="2016-09" db="EMBL/GenBank/DDBJ databases">
        <authorList>
            <person name="Varghese N."/>
            <person name="Submissions S."/>
        </authorList>
    </citation>
    <scope>NUCLEOTIDE SEQUENCE [LARGE SCALE GENOMIC DNA]</scope>
    <source>
        <strain evidence="9">ANC 4422</strain>
    </source>
</reference>
<dbReference type="InterPro" id="IPR013189">
    <property type="entry name" value="Glyco_hydro_32_C"/>
</dbReference>
<proteinExistence type="inferred from homology"/>
<gene>
    <name evidence="8" type="ORF">SAMN05421733_10531</name>
</gene>
<evidence type="ECO:0000256" key="3">
    <source>
        <dbReference type="ARBA" id="ARBA00023295"/>
    </source>
</evidence>
<dbReference type="AlphaFoldDB" id="A0A1G6HCU5"/>
<evidence type="ECO:0000259" key="7">
    <source>
        <dbReference type="Pfam" id="PF08244"/>
    </source>
</evidence>
<comment type="function">
    <text evidence="5">Enables the bacterium to metabolize sucrose as a sole carbon source.</text>
</comment>
<comment type="similarity">
    <text evidence="1 4">Belongs to the glycosyl hydrolase 32 family.</text>
</comment>
<evidence type="ECO:0000256" key="1">
    <source>
        <dbReference type="ARBA" id="ARBA00009902"/>
    </source>
</evidence>
<dbReference type="NCBIfam" id="TIGR01322">
    <property type="entry name" value="scrB_fam"/>
    <property type="match status" value="1"/>
</dbReference>
<name>A0A1G6HCU5_9GAMM</name>
<dbReference type="GO" id="GO:0005737">
    <property type="term" value="C:cytoplasm"/>
    <property type="evidence" value="ECO:0007669"/>
    <property type="project" value="UniProtKB-SubCell"/>
</dbReference>
<feature type="domain" description="Glycosyl hydrolase family 32 C-terminal" evidence="7">
    <location>
        <begin position="414"/>
        <end position="447"/>
    </location>
</feature>
<sequence length="472" mass="53609">MMKEIQLLKQTLHAVMNNYSTDSNDRYRPTWHLSPVAGLLNDPNGFIQFNGQYHLFYQWNPLACDHSNKFWGHWSSSDLVHWKHEPVALLPTENFDIDGCFSGSAVNDDGQLVLIYTGNVMLGETEADRTAWQCIARQGEDGEFKKQAVIGQLEGYTGHIRDPKVWKENGLWYMVLAAQDLKLQGKVLLLESPDLENWTLKGEIAGSDFKKTGPFGYMWECPDLFRLDGHDVLISCPQGVAPEERRYLSMYQCGYLLGQLDYSTADYPHSAFLELDHGHEFYAPQTTLAEDGRRLLVGWMGVPDQDEFSQPTLEFGWIHMMSCPRELRIKDGLLYQLPVKELQSLRREHQHVTGTADTLPTFKASSAELIISNTGSFEINISNTLWLICDSTGITLTRKSLSSDVNEVRYWDQTVNKLQILLDRSSVEIFVNDGLGTLTSRYFSQDEEPVLKFSGSAALDVDYWTLEAAPLV</sequence>
<dbReference type="EMBL" id="FMYL01000005">
    <property type="protein sequence ID" value="SDB92102.1"/>
    <property type="molecule type" value="Genomic_DNA"/>
</dbReference>
<comment type="subcellular location">
    <subcellularLocation>
        <location evidence="5">Cytoplasm</location>
    </subcellularLocation>
</comment>
<dbReference type="InterPro" id="IPR018053">
    <property type="entry name" value="Glyco_hydro_32_AS"/>
</dbReference>
<keyword evidence="3 4" id="KW-0326">Glycosidase</keyword>
<evidence type="ECO:0000259" key="6">
    <source>
        <dbReference type="Pfam" id="PF00251"/>
    </source>
</evidence>
<organism evidence="8 9">
    <name type="scientific">Acinetobacter boissieri</name>
    <dbReference type="NCBI Taxonomy" id="1219383"/>
    <lineage>
        <taxon>Bacteria</taxon>
        <taxon>Pseudomonadati</taxon>
        <taxon>Pseudomonadota</taxon>
        <taxon>Gammaproteobacteria</taxon>
        <taxon>Moraxellales</taxon>
        <taxon>Moraxellaceae</taxon>
        <taxon>Acinetobacter</taxon>
    </lineage>
</organism>